<keyword evidence="5" id="KW-1185">Reference proteome</keyword>
<keyword evidence="2" id="KW-0472">Membrane</keyword>
<feature type="region of interest" description="Disordered" evidence="1">
    <location>
        <begin position="297"/>
        <end position="328"/>
    </location>
</feature>
<dbReference type="STRING" id="7176.B0W6U8"/>
<feature type="transmembrane region" description="Helical" evidence="2">
    <location>
        <begin position="490"/>
        <end position="514"/>
    </location>
</feature>
<feature type="transmembrane region" description="Helical" evidence="2">
    <location>
        <begin position="422"/>
        <end position="446"/>
    </location>
</feature>
<feature type="region of interest" description="Disordered" evidence="1">
    <location>
        <begin position="45"/>
        <end position="68"/>
    </location>
</feature>
<evidence type="ECO:0000313" key="4">
    <source>
        <dbReference type="EnsemblMetazoa" id="CPIJ002901-PA"/>
    </source>
</evidence>
<sequence length="564" mass="61969">MSRHNYTNPAFCHQSELPAGKILTRSYNRISSTLVRQNSFACHGADRSDKTILPPRPGPKPIAGPKSADQYASNVSISGSRYGSVASALDTSVGGGQKTSGRYALVPVEEIPTTEKGRYAIVPGNISAATNRVIRSQDNLDRCSSIAELSAEPANLSDQFCSLPPLSSPPLQTVPQNRLKNAFSSDFGSKSFILYDQKSNQRYEVVPTEDDEELVDPNHEIIQMHNGRAHRYAVIPAEDEESCLNEDTDEEPRRLPPPPPQKDYLTKSQLNLTPQKSYTASPKRNPLATQMLHELLSTPKRQDSTPKNSPHRLEASSKIVSSTPKRNEFRPQKLQYEHQIQQQSPQATYAPEPVARAQLAQTQAQLLYNGNGTIADNNFVRTTAVIMPRLNGVNGTGGIYGETTTASSEMNKSWQNASFHKITHASATIGAVSLMLILCGFMNSGLSLYFTSKIGREYYLDLAIFAGFAAIALGILGFKSRRCEWLPNRNYISGYILVTVFSLLNCCAQLVLMTLHPFPGTPLHDVTTGIILGLSSLTLLLISLGIITSRWCRAPPPDNRVNVR</sequence>
<dbReference type="OrthoDB" id="8186197at2759"/>
<keyword evidence="2" id="KW-0812">Transmembrane</keyword>
<keyword evidence="2" id="KW-1133">Transmembrane helix</keyword>
<feature type="transmembrane region" description="Helical" evidence="2">
    <location>
        <begin position="458"/>
        <end position="478"/>
    </location>
</feature>
<evidence type="ECO:0000256" key="2">
    <source>
        <dbReference type="SAM" id="Phobius"/>
    </source>
</evidence>
<proteinExistence type="predicted"/>
<protein>
    <submittedName>
        <fullName evidence="3 4">Sanpodo</fullName>
    </submittedName>
</protein>
<dbReference type="eggNOG" id="ENOG502S11Q">
    <property type="taxonomic scope" value="Eukaryota"/>
</dbReference>
<gene>
    <name evidence="4" type="primary">6034053</name>
    <name evidence="3" type="ORF">CpipJ_CPIJ002901</name>
</gene>
<organism>
    <name type="scientific">Culex quinquefasciatus</name>
    <name type="common">Southern house mosquito</name>
    <name type="synonym">Culex pungens</name>
    <dbReference type="NCBI Taxonomy" id="7176"/>
    <lineage>
        <taxon>Eukaryota</taxon>
        <taxon>Metazoa</taxon>
        <taxon>Ecdysozoa</taxon>
        <taxon>Arthropoda</taxon>
        <taxon>Hexapoda</taxon>
        <taxon>Insecta</taxon>
        <taxon>Pterygota</taxon>
        <taxon>Neoptera</taxon>
        <taxon>Endopterygota</taxon>
        <taxon>Diptera</taxon>
        <taxon>Nematocera</taxon>
        <taxon>Culicoidea</taxon>
        <taxon>Culicidae</taxon>
        <taxon>Culicinae</taxon>
        <taxon>Culicini</taxon>
        <taxon>Culex</taxon>
        <taxon>Culex</taxon>
    </lineage>
</organism>
<dbReference type="VEuPathDB" id="VectorBase:CQUJHB005399"/>
<feature type="compositionally biased region" description="Acidic residues" evidence="1">
    <location>
        <begin position="237"/>
        <end position="250"/>
    </location>
</feature>
<accession>B0W6U8</accession>
<name>B0W6U8_CULQU</name>
<reference evidence="4" key="2">
    <citation type="submission" date="2020-05" db="UniProtKB">
        <authorList>
            <consortium name="EnsemblMetazoa"/>
        </authorList>
    </citation>
    <scope>IDENTIFICATION</scope>
    <source>
        <strain evidence="4">JHB</strain>
    </source>
</reference>
<evidence type="ECO:0000313" key="3">
    <source>
        <dbReference type="EMBL" id="EDS36929.1"/>
    </source>
</evidence>
<dbReference type="EMBL" id="DS231849">
    <property type="protein sequence ID" value="EDS36929.1"/>
    <property type="molecule type" value="Genomic_DNA"/>
</dbReference>
<feature type="region of interest" description="Disordered" evidence="1">
    <location>
        <begin position="237"/>
        <end position="269"/>
    </location>
</feature>
<dbReference type="KEGG" id="cqu:CpipJ_CPIJ002901"/>
<dbReference type="Proteomes" id="UP000002320">
    <property type="component" value="Unassembled WGS sequence"/>
</dbReference>
<dbReference type="VEuPathDB" id="VectorBase:CPIJ002901"/>
<reference evidence="3" key="1">
    <citation type="submission" date="2007-03" db="EMBL/GenBank/DDBJ databases">
        <title>Annotation of Culex pipiens quinquefasciatus.</title>
        <authorList>
            <consortium name="The Broad Institute Genome Sequencing Platform"/>
            <person name="Atkinson P.W."/>
            <person name="Hemingway J."/>
            <person name="Christensen B.M."/>
            <person name="Higgs S."/>
            <person name="Kodira C."/>
            <person name="Hannick L."/>
            <person name="Megy K."/>
            <person name="O'Leary S."/>
            <person name="Pearson M."/>
            <person name="Haas B.J."/>
            <person name="Mauceli E."/>
            <person name="Wortman J.R."/>
            <person name="Lee N.H."/>
            <person name="Guigo R."/>
            <person name="Stanke M."/>
            <person name="Alvarado L."/>
            <person name="Amedeo P."/>
            <person name="Antoine C.H."/>
            <person name="Arensburger P."/>
            <person name="Bidwell S.L."/>
            <person name="Crawford M."/>
            <person name="Camaro F."/>
            <person name="Devon K."/>
            <person name="Engels R."/>
            <person name="Hammond M."/>
            <person name="Howarth C."/>
            <person name="Koehrsen M."/>
            <person name="Lawson D."/>
            <person name="Montgomery P."/>
            <person name="Nene V."/>
            <person name="Nusbaum C."/>
            <person name="Puiu D."/>
            <person name="Romero-Severson J."/>
            <person name="Severson D.W."/>
            <person name="Shumway M."/>
            <person name="Sisk P."/>
            <person name="Stolte C."/>
            <person name="Zeng Q."/>
            <person name="Eisenstadt E."/>
            <person name="Fraser-Liggett C."/>
            <person name="Strausberg R."/>
            <person name="Galagan J."/>
            <person name="Birren B."/>
            <person name="Collins F.H."/>
        </authorList>
    </citation>
    <scope>NUCLEOTIDE SEQUENCE [LARGE SCALE GENOMIC DNA]</scope>
    <source>
        <strain evidence="3">JHB</strain>
    </source>
</reference>
<evidence type="ECO:0000313" key="5">
    <source>
        <dbReference type="Proteomes" id="UP000002320"/>
    </source>
</evidence>
<evidence type="ECO:0000256" key="1">
    <source>
        <dbReference type="SAM" id="MobiDB-lite"/>
    </source>
</evidence>
<dbReference type="EnsemblMetazoa" id="CPIJ002901-RA">
    <property type="protein sequence ID" value="CPIJ002901-PA"/>
    <property type="gene ID" value="CPIJ002901"/>
</dbReference>
<feature type="transmembrane region" description="Helical" evidence="2">
    <location>
        <begin position="526"/>
        <end position="547"/>
    </location>
</feature>
<dbReference type="OMA" id="GSLWCYR"/>
<dbReference type="HOGENOM" id="CLU_480015_0_0_1"/>
<dbReference type="InParanoid" id="B0W6U8"/>
<dbReference type="AlphaFoldDB" id="B0W6U8"/>
<dbReference type="FunCoup" id="B0W6U8">
    <property type="interactions" value="1"/>
</dbReference>